<keyword evidence="1" id="KW-1133">Transmembrane helix</keyword>
<dbReference type="Proteomes" id="UP000544872">
    <property type="component" value="Unassembled WGS sequence"/>
</dbReference>
<organism evidence="2 3">
    <name type="scientific">Novispirillum itersonii</name>
    <name type="common">Aquaspirillum itersonii</name>
    <dbReference type="NCBI Taxonomy" id="189"/>
    <lineage>
        <taxon>Bacteria</taxon>
        <taxon>Pseudomonadati</taxon>
        <taxon>Pseudomonadota</taxon>
        <taxon>Alphaproteobacteria</taxon>
        <taxon>Rhodospirillales</taxon>
        <taxon>Novispirillaceae</taxon>
        <taxon>Novispirillum</taxon>
    </lineage>
</organism>
<dbReference type="InterPro" id="IPR003795">
    <property type="entry name" value="DUF192"/>
</dbReference>
<sequence>MFLEKHEKGIAPYTQMYHRRHRNKACRRFAADGMQIRRRDMEWLRRCWSGVFAAAVIWLTCPAIPSAAPVQLPAGEQGFEVQTLDIQTGSGILTYRIEMAVTQAQREQGLMFRTALPARWGMLFDFGETRDVAMWMKNTLIPLDMLFITENGQIGRIEANAAPQSLTIRPSGMPVRAVLELAGGEAARAGIKVGDRLIHPLFSRPPFQGAGKGKSGG</sequence>
<feature type="transmembrane region" description="Helical" evidence="1">
    <location>
        <begin position="43"/>
        <end position="60"/>
    </location>
</feature>
<evidence type="ECO:0000313" key="2">
    <source>
        <dbReference type="EMBL" id="MBB6210614.1"/>
    </source>
</evidence>
<dbReference type="PANTHER" id="PTHR37953:SF1">
    <property type="entry name" value="UPF0127 PROTEIN MJ1496"/>
    <property type="match status" value="1"/>
</dbReference>
<gene>
    <name evidence="2" type="ORF">FHS48_002030</name>
</gene>
<dbReference type="RefSeq" id="WP_311769119.1">
    <property type="nucleotide sequence ID" value="NZ_JACIIX010000006.1"/>
</dbReference>
<keyword evidence="3" id="KW-1185">Reference proteome</keyword>
<name>A0A7W9ZHZ9_NOVIT</name>
<dbReference type="PANTHER" id="PTHR37953">
    <property type="entry name" value="UPF0127 PROTEIN MJ1496"/>
    <property type="match status" value="1"/>
</dbReference>
<dbReference type="Pfam" id="PF02643">
    <property type="entry name" value="DUF192"/>
    <property type="match status" value="1"/>
</dbReference>
<accession>A0A7W9ZHZ9</accession>
<evidence type="ECO:0000256" key="1">
    <source>
        <dbReference type="SAM" id="Phobius"/>
    </source>
</evidence>
<comment type="caution">
    <text evidence="2">The sequence shown here is derived from an EMBL/GenBank/DDBJ whole genome shotgun (WGS) entry which is preliminary data.</text>
</comment>
<reference evidence="2 3" key="1">
    <citation type="submission" date="2020-08" db="EMBL/GenBank/DDBJ databases">
        <title>Genomic Encyclopedia of Type Strains, Phase IV (KMG-IV): sequencing the most valuable type-strain genomes for metagenomic binning, comparative biology and taxonomic classification.</title>
        <authorList>
            <person name="Goeker M."/>
        </authorList>
    </citation>
    <scope>NUCLEOTIDE SEQUENCE [LARGE SCALE GENOMIC DNA]</scope>
    <source>
        <strain evidence="2 3">DSM 11590</strain>
    </source>
</reference>
<dbReference type="EMBL" id="JACIIX010000006">
    <property type="protein sequence ID" value="MBB6210614.1"/>
    <property type="molecule type" value="Genomic_DNA"/>
</dbReference>
<evidence type="ECO:0000313" key="3">
    <source>
        <dbReference type="Proteomes" id="UP000544872"/>
    </source>
</evidence>
<protein>
    <submittedName>
        <fullName evidence="2">Uncharacterized membrane protein (UPF0127 family)</fullName>
    </submittedName>
</protein>
<dbReference type="Gene3D" id="2.60.120.1140">
    <property type="entry name" value="Protein of unknown function DUF192"/>
    <property type="match status" value="1"/>
</dbReference>
<dbReference type="InterPro" id="IPR038695">
    <property type="entry name" value="Saro_0823-like_sf"/>
</dbReference>
<keyword evidence="1" id="KW-0812">Transmembrane</keyword>
<proteinExistence type="predicted"/>
<keyword evidence="1" id="KW-0472">Membrane</keyword>
<dbReference type="AlphaFoldDB" id="A0A7W9ZHZ9"/>